<organism evidence="3 4">
    <name type="scientific">Caligus rogercresseyi</name>
    <name type="common">Sea louse</name>
    <dbReference type="NCBI Taxonomy" id="217165"/>
    <lineage>
        <taxon>Eukaryota</taxon>
        <taxon>Metazoa</taxon>
        <taxon>Ecdysozoa</taxon>
        <taxon>Arthropoda</taxon>
        <taxon>Crustacea</taxon>
        <taxon>Multicrustacea</taxon>
        <taxon>Hexanauplia</taxon>
        <taxon>Copepoda</taxon>
        <taxon>Siphonostomatoida</taxon>
        <taxon>Caligidae</taxon>
        <taxon>Caligus</taxon>
    </lineage>
</organism>
<dbReference type="PANTHER" id="PTHR10336:SF209">
    <property type="entry name" value="PHOSPHOINOSITIDE PHOSPHOLIPASE C"/>
    <property type="match status" value="1"/>
</dbReference>
<dbReference type="Gene3D" id="2.60.40.150">
    <property type="entry name" value="C2 domain"/>
    <property type="match status" value="1"/>
</dbReference>
<reference evidence="4" key="1">
    <citation type="submission" date="2021-01" db="EMBL/GenBank/DDBJ databases">
        <title>Caligus Genome Assembly.</title>
        <authorList>
            <person name="Gallardo-Escarate C."/>
        </authorList>
    </citation>
    <scope>NUCLEOTIDE SEQUENCE [LARGE SCALE GENOMIC DNA]</scope>
</reference>
<accession>A0A7T8JUB9</accession>
<name>A0A7T8JUB9_CALRO</name>
<dbReference type="Pfam" id="PF00168">
    <property type="entry name" value="C2"/>
    <property type="match status" value="1"/>
</dbReference>
<keyword evidence="4" id="KW-1185">Reference proteome</keyword>
<dbReference type="InterPro" id="IPR000008">
    <property type="entry name" value="C2_dom"/>
</dbReference>
<dbReference type="InterPro" id="IPR001192">
    <property type="entry name" value="PI-PLC_fam"/>
</dbReference>
<dbReference type="GO" id="GO:0004435">
    <property type="term" value="F:phosphatidylinositol-4,5-bisphosphate phospholipase C activity"/>
    <property type="evidence" value="ECO:0007669"/>
    <property type="project" value="TreeGrafter"/>
</dbReference>
<evidence type="ECO:0000313" key="3">
    <source>
        <dbReference type="EMBL" id="QQP34884.1"/>
    </source>
</evidence>
<proteinExistence type="predicted"/>
<evidence type="ECO:0000259" key="2">
    <source>
        <dbReference type="Pfam" id="PF00168"/>
    </source>
</evidence>
<dbReference type="OrthoDB" id="269822at2759"/>
<dbReference type="Proteomes" id="UP000595437">
    <property type="component" value="Chromosome 17"/>
</dbReference>
<dbReference type="GO" id="GO:0005886">
    <property type="term" value="C:plasma membrane"/>
    <property type="evidence" value="ECO:0007669"/>
    <property type="project" value="TreeGrafter"/>
</dbReference>
<dbReference type="PANTHER" id="PTHR10336">
    <property type="entry name" value="PHOSPHOINOSITIDE-SPECIFIC PHOSPHOLIPASE C FAMILY PROTEIN"/>
    <property type="match status" value="1"/>
</dbReference>
<dbReference type="SUPFAM" id="SSF49562">
    <property type="entry name" value="C2 domain (Calcium/lipid-binding domain, CaLB)"/>
    <property type="match status" value="1"/>
</dbReference>
<sequence length="74" mass="8418">EVIDPYIKVRIRGHPDDHHEGNKGKTEPVSNNGFNPVWNTGFHFTVRFKVKDHSKSGADKDIASFICPVKNMKE</sequence>
<feature type="non-terminal residue" evidence="3">
    <location>
        <position position="1"/>
    </location>
</feature>
<dbReference type="AlphaFoldDB" id="A0A7T8JUB9"/>
<feature type="region of interest" description="Disordered" evidence="1">
    <location>
        <begin position="12"/>
        <end position="32"/>
    </location>
</feature>
<feature type="domain" description="C2" evidence="2">
    <location>
        <begin position="3"/>
        <end position="71"/>
    </location>
</feature>
<dbReference type="InterPro" id="IPR035892">
    <property type="entry name" value="C2_domain_sf"/>
</dbReference>
<gene>
    <name evidence="3" type="ORF">FKW44_022927</name>
</gene>
<evidence type="ECO:0000256" key="1">
    <source>
        <dbReference type="SAM" id="MobiDB-lite"/>
    </source>
</evidence>
<dbReference type="CDD" id="cd00275">
    <property type="entry name" value="C2_PLC_like"/>
    <property type="match status" value="1"/>
</dbReference>
<feature type="compositionally biased region" description="Basic and acidic residues" evidence="1">
    <location>
        <begin position="13"/>
        <end position="26"/>
    </location>
</feature>
<dbReference type="GO" id="GO:0035556">
    <property type="term" value="P:intracellular signal transduction"/>
    <property type="evidence" value="ECO:0007669"/>
    <property type="project" value="InterPro"/>
</dbReference>
<protein>
    <submittedName>
        <fullName evidence="3">Phosphoinositide phospholipase C</fullName>
    </submittedName>
</protein>
<feature type="non-terminal residue" evidence="3">
    <location>
        <position position="74"/>
    </location>
</feature>
<evidence type="ECO:0000313" key="4">
    <source>
        <dbReference type="Proteomes" id="UP000595437"/>
    </source>
</evidence>
<dbReference type="EMBL" id="CP045906">
    <property type="protein sequence ID" value="QQP34884.1"/>
    <property type="molecule type" value="Genomic_DNA"/>
</dbReference>